<evidence type="ECO:0000256" key="2">
    <source>
        <dbReference type="SAM" id="MobiDB-lite"/>
    </source>
</evidence>
<evidence type="ECO:0000259" key="3">
    <source>
        <dbReference type="Pfam" id="PF04909"/>
    </source>
</evidence>
<dbReference type="InterPro" id="IPR032466">
    <property type="entry name" value="Metal_Hydrolase"/>
</dbReference>
<dbReference type="Pfam" id="PF04909">
    <property type="entry name" value="Amidohydro_2"/>
    <property type="match status" value="1"/>
</dbReference>
<feature type="region of interest" description="Disordered" evidence="2">
    <location>
        <begin position="308"/>
        <end position="339"/>
    </location>
</feature>
<dbReference type="EMBL" id="JADIKJ010000021">
    <property type="protein sequence ID" value="MFK2901976.1"/>
    <property type="molecule type" value="Genomic_DNA"/>
</dbReference>
<dbReference type="SUPFAM" id="SSF51556">
    <property type="entry name" value="Metallo-dependent hydrolases"/>
    <property type="match status" value="1"/>
</dbReference>
<organism evidence="4 5">
    <name type="scientific">Dyella jejuensis</name>
    <dbReference type="NCBI Taxonomy" id="1432009"/>
    <lineage>
        <taxon>Bacteria</taxon>
        <taxon>Pseudomonadati</taxon>
        <taxon>Pseudomonadota</taxon>
        <taxon>Gammaproteobacteria</taxon>
        <taxon>Lysobacterales</taxon>
        <taxon>Rhodanobacteraceae</taxon>
        <taxon>Dyella</taxon>
    </lineage>
</organism>
<comment type="caution">
    <text evidence="4">The sequence shown here is derived from an EMBL/GenBank/DDBJ whole genome shotgun (WGS) entry which is preliminary data.</text>
</comment>
<sequence>MAIRPPLVIDGHCHLASSRCIPRGFFLGVATNIARKMSAQGMPADIEKVARMLILQYDDHFADKLVEKMDDAGIDRTILLAPDFTYVFESEFTMEDLARQHAQVRDRHPGRFHIFFGVDPRWGQAGYDFFERVVSEHGFEGLKVYPPCGFSPSDELLFPLYEICSERGLPVLLHTGPTTPTLRFDTAHPSLIDVAAKKFPNVNFILAHGGVNFVEEAKLMCSYRPNVYLDISAFPAVMAAGGWQAHLADLFAQKINHKIIFGSDWPVFSMKDDLKAMISGLLEEDGPMSKLSHADVARIMAGNVQSLLPTISGPNSQEDSAKEMREPNPGGHRPWTAVE</sequence>
<dbReference type="RefSeq" id="WP_404548919.1">
    <property type="nucleotide sequence ID" value="NZ_JADIKJ010000021.1"/>
</dbReference>
<dbReference type="Gene3D" id="3.20.20.140">
    <property type="entry name" value="Metal-dependent hydrolases"/>
    <property type="match status" value="1"/>
</dbReference>
<dbReference type="InterPro" id="IPR006680">
    <property type="entry name" value="Amidohydro-rel"/>
</dbReference>
<keyword evidence="1" id="KW-0456">Lyase</keyword>
<dbReference type="Proteomes" id="UP001620461">
    <property type="component" value="Unassembled WGS sequence"/>
</dbReference>
<protein>
    <submittedName>
        <fullName evidence="4">Amidohydrolase</fullName>
    </submittedName>
</protein>
<evidence type="ECO:0000313" key="4">
    <source>
        <dbReference type="EMBL" id="MFK2901976.1"/>
    </source>
</evidence>
<dbReference type="CDD" id="cd01292">
    <property type="entry name" value="metallo-dependent_hydrolases"/>
    <property type="match status" value="1"/>
</dbReference>
<reference evidence="4 5" key="1">
    <citation type="submission" date="2020-10" db="EMBL/GenBank/DDBJ databases">
        <title>Phylogeny of dyella-like bacteria.</title>
        <authorList>
            <person name="Fu J."/>
        </authorList>
    </citation>
    <scope>NUCLEOTIDE SEQUENCE [LARGE SCALE GENOMIC DNA]</scope>
    <source>
        <strain evidence="4 5">JP1</strain>
    </source>
</reference>
<feature type="domain" description="Amidohydrolase-related" evidence="3">
    <location>
        <begin position="9"/>
        <end position="303"/>
    </location>
</feature>
<proteinExistence type="predicted"/>
<dbReference type="PANTHER" id="PTHR21240:SF19">
    <property type="entry name" value="CATALYTIC_ HYDROLASE"/>
    <property type="match status" value="1"/>
</dbReference>
<evidence type="ECO:0000313" key="5">
    <source>
        <dbReference type="Proteomes" id="UP001620461"/>
    </source>
</evidence>
<feature type="compositionally biased region" description="Polar residues" evidence="2">
    <location>
        <begin position="308"/>
        <end position="318"/>
    </location>
</feature>
<keyword evidence="5" id="KW-1185">Reference proteome</keyword>
<dbReference type="PANTHER" id="PTHR21240">
    <property type="entry name" value="2-AMINO-3-CARBOXYLMUCONATE-6-SEMIALDEHYDE DECARBOXYLASE"/>
    <property type="match status" value="1"/>
</dbReference>
<gene>
    <name evidence="4" type="ORF">ISP15_16680</name>
</gene>
<evidence type="ECO:0000256" key="1">
    <source>
        <dbReference type="ARBA" id="ARBA00023239"/>
    </source>
</evidence>
<accession>A0ABW8JP10</accession>
<dbReference type="InterPro" id="IPR032465">
    <property type="entry name" value="ACMSD"/>
</dbReference>
<name>A0ABW8JP10_9GAMM</name>